<proteinExistence type="predicted"/>
<dbReference type="Gene3D" id="3.30.750.24">
    <property type="entry name" value="STAS domain"/>
    <property type="match status" value="1"/>
</dbReference>
<dbReference type="InterPro" id="IPR058548">
    <property type="entry name" value="MlaB-like_STAS"/>
</dbReference>
<dbReference type="AlphaFoldDB" id="A0A3A6U2X0"/>
<organism evidence="2 3">
    <name type="scientific">Parashewanella spongiae</name>
    <dbReference type="NCBI Taxonomy" id="342950"/>
    <lineage>
        <taxon>Bacteria</taxon>
        <taxon>Pseudomonadati</taxon>
        <taxon>Pseudomonadota</taxon>
        <taxon>Gammaproteobacteria</taxon>
        <taxon>Alteromonadales</taxon>
        <taxon>Shewanellaceae</taxon>
        <taxon>Parashewanella</taxon>
    </lineage>
</organism>
<dbReference type="CDD" id="cd07043">
    <property type="entry name" value="STAS_anti-anti-sigma_factors"/>
    <property type="match status" value="1"/>
</dbReference>
<keyword evidence="3" id="KW-1185">Reference proteome</keyword>
<accession>A0A3A6U2X0</accession>
<dbReference type="InterPro" id="IPR002645">
    <property type="entry name" value="STAS_dom"/>
</dbReference>
<sequence>MAEFQNYNNYCKVTGRLARQDVVTLWPKQDTLLAAEVELMDLSALEFIDSSGIAFLFHLVEQQQQANKPLKLINPAEQLQPLIALYNLQTLFSEA</sequence>
<dbReference type="OrthoDB" id="6400701at2"/>
<dbReference type="SUPFAM" id="SSF52091">
    <property type="entry name" value="SpoIIaa-like"/>
    <property type="match status" value="1"/>
</dbReference>
<dbReference type="InterPro" id="IPR052746">
    <property type="entry name" value="MlaB_ABC_Transporter"/>
</dbReference>
<feature type="domain" description="STAS" evidence="1">
    <location>
        <begin position="39"/>
        <end position="95"/>
    </location>
</feature>
<dbReference type="Proteomes" id="UP000273022">
    <property type="component" value="Unassembled WGS sequence"/>
</dbReference>
<evidence type="ECO:0000313" key="2">
    <source>
        <dbReference type="EMBL" id="RJY18386.1"/>
    </source>
</evidence>
<protein>
    <submittedName>
        <fullName evidence="2">STAS domain-containing protein</fullName>
    </submittedName>
</protein>
<dbReference type="PANTHER" id="PTHR35849">
    <property type="entry name" value="BLR2341 PROTEIN"/>
    <property type="match status" value="1"/>
</dbReference>
<gene>
    <name evidence="2" type="ORF">D5R81_05435</name>
</gene>
<name>A0A3A6U2X0_9GAMM</name>
<dbReference type="PANTHER" id="PTHR35849:SF1">
    <property type="entry name" value="INTERMEMBRANE PHOSPHOLIPID TRANSPORT SYSTEM BINDING PROTEIN MLAB"/>
    <property type="match status" value="1"/>
</dbReference>
<dbReference type="PROSITE" id="PS50801">
    <property type="entry name" value="STAS"/>
    <property type="match status" value="1"/>
</dbReference>
<evidence type="ECO:0000313" key="3">
    <source>
        <dbReference type="Proteomes" id="UP000273022"/>
    </source>
</evidence>
<dbReference type="EMBL" id="QYYH01000023">
    <property type="protein sequence ID" value="RJY18386.1"/>
    <property type="molecule type" value="Genomic_DNA"/>
</dbReference>
<dbReference type="InterPro" id="IPR036513">
    <property type="entry name" value="STAS_dom_sf"/>
</dbReference>
<evidence type="ECO:0000259" key="1">
    <source>
        <dbReference type="PROSITE" id="PS50801"/>
    </source>
</evidence>
<reference evidence="2 3" key="1">
    <citation type="submission" date="2018-09" db="EMBL/GenBank/DDBJ databases">
        <title>Phylogeny of the Shewanellaceae, and recommendation for two new genera, Pseudoshewanella and Parashewanella.</title>
        <authorList>
            <person name="Wang G."/>
        </authorList>
    </citation>
    <scope>NUCLEOTIDE SEQUENCE [LARGE SCALE GENOMIC DNA]</scope>
    <source>
        <strain evidence="2 3">KCTC 22492</strain>
    </source>
</reference>
<comment type="caution">
    <text evidence="2">The sequence shown here is derived from an EMBL/GenBank/DDBJ whole genome shotgun (WGS) entry which is preliminary data.</text>
</comment>
<dbReference type="RefSeq" id="WP_121852638.1">
    <property type="nucleotide sequence ID" value="NZ_CP037952.1"/>
</dbReference>
<dbReference type="Pfam" id="PF13466">
    <property type="entry name" value="STAS_2"/>
    <property type="match status" value="1"/>
</dbReference>